<dbReference type="Proteomes" id="UP000054107">
    <property type="component" value="Unassembled WGS sequence"/>
</dbReference>
<accession>A0A0B7NDY0</accession>
<proteinExistence type="predicted"/>
<sequence length="278" mass="31950">MNNVSNHVDQDESNIHGGTLPGAFQDDALAENTDDSMQLEAENGDASIVTMAPNNEDGEFYTLGIIWDDRYLLLRFLQLPDDLLSVKYKTLGIGEDNTDDLACVYDCSTLQEIGKNTYKTSELISIIELYDLVKDFTIPREAYRRLVRLMNTVIRDKERLEKETYPQITQGPKVETMMKRQDSFEVHSYNGCKLHNLEDQQTSCTYCNSRRFQVDNPVKPLATMKMMSLGYIVSLLLANPDTCAEELKYRHEYDNRENPEPNTIADFFHIFNSIGVWK</sequence>
<name>A0A0B7NDY0_9FUNG</name>
<evidence type="ECO:0000313" key="2">
    <source>
        <dbReference type="EMBL" id="CEP13166.1"/>
    </source>
</evidence>
<evidence type="ECO:0000313" key="3">
    <source>
        <dbReference type="Proteomes" id="UP000054107"/>
    </source>
</evidence>
<keyword evidence="3" id="KW-1185">Reference proteome</keyword>
<dbReference type="EMBL" id="LN729366">
    <property type="protein sequence ID" value="CEP13166.1"/>
    <property type="molecule type" value="Genomic_DNA"/>
</dbReference>
<reference evidence="2 3" key="1">
    <citation type="submission" date="2014-09" db="EMBL/GenBank/DDBJ databases">
        <authorList>
            <person name="Ellenberger Sabrina"/>
        </authorList>
    </citation>
    <scope>NUCLEOTIDE SEQUENCE [LARGE SCALE GENOMIC DNA]</scope>
    <source>
        <strain evidence="2 3">CBS 412.66</strain>
    </source>
</reference>
<evidence type="ECO:0000256" key="1">
    <source>
        <dbReference type="SAM" id="MobiDB-lite"/>
    </source>
</evidence>
<dbReference type="STRING" id="35722.A0A0B7NDY0"/>
<gene>
    <name evidence="2" type="primary">PARPA_07215.1 scaffold 26768</name>
</gene>
<feature type="region of interest" description="Disordered" evidence="1">
    <location>
        <begin position="1"/>
        <end position="26"/>
    </location>
</feature>
<dbReference type="AlphaFoldDB" id="A0A0B7NDY0"/>
<dbReference type="OrthoDB" id="2275798at2759"/>
<organism evidence="2 3">
    <name type="scientific">Parasitella parasitica</name>
    <dbReference type="NCBI Taxonomy" id="35722"/>
    <lineage>
        <taxon>Eukaryota</taxon>
        <taxon>Fungi</taxon>
        <taxon>Fungi incertae sedis</taxon>
        <taxon>Mucoromycota</taxon>
        <taxon>Mucoromycotina</taxon>
        <taxon>Mucoromycetes</taxon>
        <taxon>Mucorales</taxon>
        <taxon>Mucorineae</taxon>
        <taxon>Mucoraceae</taxon>
        <taxon>Parasitella</taxon>
    </lineage>
</organism>
<protein>
    <submittedName>
        <fullName evidence="2">Uncharacterized protein</fullName>
    </submittedName>
</protein>